<evidence type="ECO:0008006" key="3">
    <source>
        <dbReference type="Google" id="ProtNLM"/>
    </source>
</evidence>
<dbReference type="EMBL" id="JBHTIS010003343">
    <property type="protein sequence ID" value="MFD1051122.1"/>
    <property type="molecule type" value="Genomic_DNA"/>
</dbReference>
<dbReference type="Proteomes" id="UP001597045">
    <property type="component" value="Unassembled WGS sequence"/>
</dbReference>
<sequence>DLGRPWGDDEVGTSFAAVYSGPSGETRAGLAGTSDHLTDMGTRLKSMASAYENVDSTARDRLRRT</sequence>
<protein>
    <recommendedName>
        <fullName evidence="3">WXG100 family type VII secretion target</fullName>
    </recommendedName>
</protein>
<comment type="caution">
    <text evidence="1">The sequence shown here is derived from an EMBL/GenBank/DDBJ whole genome shotgun (WGS) entry which is preliminary data.</text>
</comment>
<name>A0ABW3MKA9_9PSEU</name>
<proteinExistence type="predicted"/>
<keyword evidence="2" id="KW-1185">Reference proteome</keyword>
<feature type="non-terminal residue" evidence="1">
    <location>
        <position position="1"/>
    </location>
</feature>
<gene>
    <name evidence="1" type="ORF">ACFQ1S_39115</name>
</gene>
<organism evidence="1 2">
    <name type="scientific">Kibdelosporangium lantanae</name>
    <dbReference type="NCBI Taxonomy" id="1497396"/>
    <lineage>
        <taxon>Bacteria</taxon>
        <taxon>Bacillati</taxon>
        <taxon>Actinomycetota</taxon>
        <taxon>Actinomycetes</taxon>
        <taxon>Pseudonocardiales</taxon>
        <taxon>Pseudonocardiaceae</taxon>
        <taxon>Kibdelosporangium</taxon>
    </lineage>
</organism>
<dbReference type="Gene3D" id="1.10.287.1060">
    <property type="entry name" value="ESAT-6-like"/>
    <property type="match status" value="1"/>
</dbReference>
<evidence type="ECO:0000313" key="1">
    <source>
        <dbReference type="EMBL" id="MFD1051122.1"/>
    </source>
</evidence>
<reference evidence="2" key="1">
    <citation type="journal article" date="2019" name="Int. J. Syst. Evol. Microbiol.">
        <title>The Global Catalogue of Microorganisms (GCM) 10K type strain sequencing project: providing services to taxonomists for standard genome sequencing and annotation.</title>
        <authorList>
            <consortium name="The Broad Institute Genomics Platform"/>
            <consortium name="The Broad Institute Genome Sequencing Center for Infectious Disease"/>
            <person name="Wu L."/>
            <person name="Ma J."/>
        </authorList>
    </citation>
    <scope>NUCLEOTIDE SEQUENCE [LARGE SCALE GENOMIC DNA]</scope>
    <source>
        <strain evidence="2">JCM 31486</strain>
    </source>
</reference>
<evidence type="ECO:0000313" key="2">
    <source>
        <dbReference type="Proteomes" id="UP001597045"/>
    </source>
</evidence>
<accession>A0ABW3MKA9</accession>